<evidence type="ECO:0000256" key="4">
    <source>
        <dbReference type="ARBA" id="ARBA00022692"/>
    </source>
</evidence>
<comment type="subcellular location">
    <subcellularLocation>
        <location evidence="1">Cell membrane</location>
        <topology evidence="1">Multi-pass membrane protein</topology>
    </subcellularLocation>
</comment>
<comment type="similarity">
    <text evidence="2">Belongs to the DoxX family.</text>
</comment>
<gene>
    <name evidence="8" type="ORF">FJU08_19285</name>
</gene>
<dbReference type="InterPro" id="IPR032808">
    <property type="entry name" value="DoxX"/>
</dbReference>
<dbReference type="PANTHER" id="PTHR33452:SF1">
    <property type="entry name" value="INNER MEMBRANE PROTEIN YPHA-RELATED"/>
    <property type="match status" value="1"/>
</dbReference>
<evidence type="ECO:0000256" key="3">
    <source>
        <dbReference type="ARBA" id="ARBA00022475"/>
    </source>
</evidence>
<feature type="transmembrane region" description="Helical" evidence="7">
    <location>
        <begin position="57"/>
        <end position="77"/>
    </location>
</feature>
<keyword evidence="9" id="KW-1185">Reference proteome</keyword>
<evidence type="ECO:0000256" key="2">
    <source>
        <dbReference type="ARBA" id="ARBA00006679"/>
    </source>
</evidence>
<evidence type="ECO:0000256" key="7">
    <source>
        <dbReference type="SAM" id="Phobius"/>
    </source>
</evidence>
<sequence>MKFLNAFEEAKGATPYGIFLMRLVLALYWGVHWCYKVIHQGMGATEHMFVGLGYPAWFAWGDITLEVIAVICMVLGLYVRTMSLALLVILLPALEVWVPNGIWAIHGGYEFPMLWIFMQIVLAILGPGAFAMKTFKRFDAPAHALH</sequence>
<evidence type="ECO:0000256" key="5">
    <source>
        <dbReference type="ARBA" id="ARBA00022989"/>
    </source>
</evidence>
<dbReference type="RefSeq" id="WP_141150680.1">
    <property type="nucleotide sequence ID" value="NZ_VHLG01000015.1"/>
</dbReference>
<keyword evidence="3" id="KW-1003">Cell membrane</keyword>
<reference evidence="8 9" key="1">
    <citation type="submission" date="2019-06" db="EMBL/GenBank/DDBJ databases">
        <authorList>
            <person name="Li M."/>
        </authorList>
    </citation>
    <scope>NUCLEOTIDE SEQUENCE [LARGE SCALE GENOMIC DNA]</scope>
    <source>
        <strain evidence="8 9">BGMRC2036</strain>
    </source>
</reference>
<evidence type="ECO:0000256" key="1">
    <source>
        <dbReference type="ARBA" id="ARBA00004651"/>
    </source>
</evidence>
<dbReference type="InterPro" id="IPR051907">
    <property type="entry name" value="DoxX-like_oxidoreductase"/>
</dbReference>
<dbReference type="GO" id="GO:0005886">
    <property type="term" value="C:plasma membrane"/>
    <property type="evidence" value="ECO:0007669"/>
    <property type="project" value="UniProtKB-SubCell"/>
</dbReference>
<keyword evidence="6 7" id="KW-0472">Membrane</keyword>
<accession>A0A506U3K5</accession>
<name>A0A506U3K5_9HYPH</name>
<organism evidence="8 9">
    <name type="scientific">Martelella alba</name>
    <dbReference type="NCBI Taxonomy" id="2590451"/>
    <lineage>
        <taxon>Bacteria</taxon>
        <taxon>Pseudomonadati</taxon>
        <taxon>Pseudomonadota</taxon>
        <taxon>Alphaproteobacteria</taxon>
        <taxon>Hyphomicrobiales</taxon>
        <taxon>Aurantimonadaceae</taxon>
        <taxon>Martelella</taxon>
    </lineage>
</organism>
<dbReference type="Proteomes" id="UP000318801">
    <property type="component" value="Unassembled WGS sequence"/>
</dbReference>
<proteinExistence type="inferred from homology"/>
<dbReference type="AlphaFoldDB" id="A0A506U3K5"/>
<evidence type="ECO:0000256" key="6">
    <source>
        <dbReference type="ARBA" id="ARBA00023136"/>
    </source>
</evidence>
<feature type="transmembrane region" description="Helical" evidence="7">
    <location>
        <begin position="111"/>
        <end position="131"/>
    </location>
</feature>
<protein>
    <submittedName>
        <fullName evidence="8">DoxX family protein</fullName>
    </submittedName>
</protein>
<keyword evidence="5 7" id="KW-1133">Transmembrane helix</keyword>
<feature type="transmembrane region" description="Helical" evidence="7">
    <location>
        <begin position="12"/>
        <end position="31"/>
    </location>
</feature>
<dbReference type="EMBL" id="VHLG01000015">
    <property type="protein sequence ID" value="TPW27871.1"/>
    <property type="molecule type" value="Genomic_DNA"/>
</dbReference>
<keyword evidence="4 7" id="KW-0812">Transmembrane</keyword>
<dbReference type="OrthoDB" id="5382961at2"/>
<feature type="transmembrane region" description="Helical" evidence="7">
    <location>
        <begin position="84"/>
        <end position="105"/>
    </location>
</feature>
<comment type="caution">
    <text evidence="8">The sequence shown here is derived from an EMBL/GenBank/DDBJ whole genome shotgun (WGS) entry which is preliminary data.</text>
</comment>
<dbReference type="PANTHER" id="PTHR33452">
    <property type="entry name" value="OXIDOREDUCTASE CATD-RELATED"/>
    <property type="match status" value="1"/>
</dbReference>
<dbReference type="Pfam" id="PF07681">
    <property type="entry name" value="DoxX"/>
    <property type="match status" value="1"/>
</dbReference>
<evidence type="ECO:0000313" key="9">
    <source>
        <dbReference type="Proteomes" id="UP000318801"/>
    </source>
</evidence>
<evidence type="ECO:0000313" key="8">
    <source>
        <dbReference type="EMBL" id="TPW27871.1"/>
    </source>
</evidence>